<accession>A0A645EUF0</accession>
<dbReference type="SUPFAM" id="SSF48695">
    <property type="entry name" value="Multiheme cytochromes"/>
    <property type="match status" value="1"/>
</dbReference>
<dbReference type="AlphaFoldDB" id="A0A645EUF0"/>
<organism evidence="1">
    <name type="scientific">bioreactor metagenome</name>
    <dbReference type="NCBI Taxonomy" id="1076179"/>
    <lineage>
        <taxon>unclassified sequences</taxon>
        <taxon>metagenomes</taxon>
        <taxon>ecological metagenomes</taxon>
    </lineage>
</organism>
<dbReference type="InterPro" id="IPR036280">
    <property type="entry name" value="Multihaem_cyt_sf"/>
</dbReference>
<dbReference type="EMBL" id="VSSQ01050740">
    <property type="protein sequence ID" value="MPN04819.1"/>
    <property type="molecule type" value="Genomic_DNA"/>
</dbReference>
<dbReference type="InterPro" id="IPR010181">
    <property type="entry name" value="CGCAxxGCC_motif"/>
</dbReference>
<evidence type="ECO:0008006" key="2">
    <source>
        <dbReference type="Google" id="ProtNLM"/>
    </source>
</evidence>
<dbReference type="Pfam" id="PF09719">
    <property type="entry name" value="C_GCAxxG_C_C"/>
    <property type="match status" value="1"/>
</dbReference>
<reference evidence="1" key="1">
    <citation type="submission" date="2019-08" db="EMBL/GenBank/DDBJ databases">
        <authorList>
            <person name="Kucharzyk K."/>
            <person name="Murdoch R.W."/>
            <person name="Higgins S."/>
            <person name="Loffler F."/>
        </authorList>
    </citation>
    <scope>NUCLEOTIDE SEQUENCE</scope>
</reference>
<sequence length="162" mass="17528">MHVKPVVSVNEIQKTAEDLFRNGFFCSEAVVSAIRSHFELDFPEEVIALASGFPIGIGRSKCLCGAVSGGVMALGMFFGRTVQKDPKVEKTLAVSKELHDYFKEANGKGSLCCRVLTKEFDMSKGEHKEQCIRFTGLVAAKVAGIVIRELGLTNSDDAKAAV</sequence>
<name>A0A645EUF0_9ZZZZ</name>
<evidence type="ECO:0000313" key="1">
    <source>
        <dbReference type="EMBL" id="MPN04819.1"/>
    </source>
</evidence>
<gene>
    <name evidence="1" type="ORF">SDC9_152067</name>
</gene>
<protein>
    <recommendedName>
        <fullName evidence="2">C_GCAxxG_C_C family protein</fullName>
    </recommendedName>
</protein>
<comment type="caution">
    <text evidence="1">The sequence shown here is derived from an EMBL/GenBank/DDBJ whole genome shotgun (WGS) entry which is preliminary data.</text>
</comment>
<proteinExistence type="predicted"/>
<dbReference type="NCBIfam" id="TIGR01909">
    <property type="entry name" value="C_GCAxxG_C_C"/>
    <property type="match status" value="1"/>
</dbReference>